<organism evidence="2 3">
    <name type="scientific">Phytohabitans suffuscus</name>
    <dbReference type="NCBI Taxonomy" id="624315"/>
    <lineage>
        <taxon>Bacteria</taxon>
        <taxon>Bacillati</taxon>
        <taxon>Actinomycetota</taxon>
        <taxon>Actinomycetes</taxon>
        <taxon>Micromonosporales</taxon>
        <taxon>Micromonosporaceae</taxon>
    </lineage>
</organism>
<dbReference type="EMBL" id="AP022871">
    <property type="protein sequence ID" value="BCB88438.1"/>
    <property type="molecule type" value="Genomic_DNA"/>
</dbReference>
<evidence type="ECO:0000313" key="2">
    <source>
        <dbReference type="EMBL" id="BCB88438.1"/>
    </source>
</evidence>
<dbReference type="RefSeq" id="WP_173159869.1">
    <property type="nucleotide sequence ID" value="NZ_AP022871.1"/>
</dbReference>
<sequence>MPGAPGVGLGRLHRVGARGPAGAGPDGAATGTDGAGLPADLGAAFDVVAAGLRKRAEALRADGHAEPAGIVETMALIADDPDLRGAAAAELAAHSPPAPSPRPRRPTPTCSPPSPTRRWPAAPPTYARWGAAWSPSCAATRRPQWTARSSSPATS</sequence>
<gene>
    <name evidence="2" type="ORF">Psuf_057510</name>
</gene>
<feature type="region of interest" description="Disordered" evidence="1">
    <location>
        <begin position="1"/>
        <end position="39"/>
    </location>
</feature>
<keyword evidence="3" id="KW-1185">Reference proteome</keyword>
<feature type="region of interest" description="Disordered" evidence="1">
    <location>
        <begin position="86"/>
        <end position="155"/>
    </location>
</feature>
<feature type="compositionally biased region" description="Low complexity" evidence="1">
    <location>
        <begin position="86"/>
        <end position="95"/>
    </location>
</feature>
<evidence type="ECO:0000313" key="3">
    <source>
        <dbReference type="Proteomes" id="UP000503011"/>
    </source>
</evidence>
<dbReference type="KEGG" id="psuu:Psuf_057510"/>
<accession>A0A6F8YR88</accession>
<reference evidence="2 3" key="2">
    <citation type="submission" date="2020-03" db="EMBL/GenBank/DDBJ databases">
        <authorList>
            <person name="Ichikawa N."/>
            <person name="Kimura A."/>
            <person name="Kitahashi Y."/>
            <person name="Uohara A."/>
        </authorList>
    </citation>
    <scope>NUCLEOTIDE SEQUENCE [LARGE SCALE GENOMIC DNA]</scope>
    <source>
        <strain evidence="2 3">NBRC 105367</strain>
    </source>
</reference>
<dbReference type="Proteomes" id="UP000503011">
    <property type="component" value="Chromosome"/>
</dbReference>
<dbReference type="AlphaFoldDB" id="A0A6F8YR88"/>
<proteinExistence type="predicted"/>
<evidence type="ECO:0000256" key="1">
    <source>
        <dbReference type="SAM" id="MobiDB-lite"/>
    </source>
</evidence>
<feature type="compositionally biased region" description="Low complexity" evidence="1">
    <location>
        <begin position="26"/>
        <end position="39"/>
    </location>
</feature>
<reference evidence="2 3" key="1">
    <citation type="submission" date="2020-03" db="EMBL/GenBank/DDBJ databases">
        <title>Whole genome shotgun sequence of Phytohabitans suffuscus NBRC 105367.</title>
        <authorList>
            <person name="Komaki H."/>
            <person name="Tamura T."/>
        </authorList>
    </citation>
    <scope>NUCLEOTIDE SEQUENCE [LARGE SCALE GENOMIC DNA]</scope>
    <source>
        <strain evidence="2 3">NBRC 105367</strain>
    </source>
</reference>
<protein>
    <submittedName>
        <fullName evidence="2">Uncharacterized protein</fullName>
    </submittedName>
</protein>
<feature type="compositionally biased region" description="Polar residues" evidence="1">
    <location>
        <begin position="146"/>
        <end position="155"/>
    </location>
</feature>
<name>A0A6F8YR88_9ACTN</name>